<accession>A0ABY6Z471</accession>
<keyword evidence="1" id="KW-0472">Membrane</keyword>
<sequence>MLGRTHMAIGLFAAAISAPVMYHVPHGMIGFTDVSRISLSNSLTKEVAYITAAAVGSLLPDLDQQDSKAARRIERVGQIAAVVAIIVLLFVMKLTMSPIAWLCVAGLACAVLTERNLSRRIGLGLMIAGLLYLAFTHRVPQTGAILLGLWGIGAMFTKHRTFTHSVLGTLVFLWGMHVAVGSLYGGVAFVGLSIGYVLHICADFVADGTVLLWPFSHRIGLPFVKTGGRIDQLIGATATVLFVVSLVRGGL</sequence>
<feature type="transmembrane region" description="Helical" evidence="1">
    <location>
        <begin position="120"/>
        <end position="135"/>
    </location>
</feature>
<dbReference type="EMBL" id="CP104064">
    <property type="protein sequence ID" value="WAH37116.1"/>
    <property type="molecule type" value="Genomic_DNA"/>
</dbReference>
<name>A0ABY6Z471_9BACL</name>
<dbReference type="GO" id="GO:0016787">
    <property type="term" value="F:hydrolase activity"/>
    <property type="evidence" value="ECO:0007669"/>
    <property type="project" value="UniProtKB-KW"/>
</dbReference>
<feature type="transmembrane region" description="Helical" evidence="1">
    <location>
        <begin position="169"/>
        <end position="190"/>
    </location>
</feature>
<keyword evidence="2" id="KW-0378">Hydrolase</keyword>
<keyword evidence="1" id="KW-0812">Transmembrane</keyword>
<dbReference type="Proteomes" id="UP001164803">
    <property type="component" value="Chromosome"/>
</dbReference>
<evidence type="ECO:0000256" key="1">
    <source>
        <dbReference type="SAM" id="Phobius"/>
    </source>
</evidence>
<protein>
    <submittedName>
        <fullName evidence="2">Metal-dependent hydrolase</fullName>
    </submittedName>
</protein>
<reference evidence="2" key="1">
    <citation type="submission" date="2022-08" db="EMBL/GenBank/DDBJ databases">
        <title>Alicyclobacillus dauci DSM2870, complete genome.</title>
        <authorList>
            <person name="Wang Q."/>
            <person name="Cai R."/>
            <person name="Wang Z."/>
        </authorList>
    </citation>
    <scope>NUCLEOTIDE SEQUENCE</scope>
    <source>
        <strain evidence="2">DSM 28700</strain>
    </source>
</reference>
<evidence type="ECO:0000313" key="3">
    <source>
        <dbReference type="Proteomes" id="UP001164803"/>
    </source>
</evidence>
<proteinExistence type="predicted"/>
<feature type="transmembrane region" description="Helical" evidence="1">
    <location>
        <begin position="233"/>
        <end position="250"/>
    </location>
</feature>
<dbReference type="InterPro" id="IPR007404">
    <property type="entry name" value="YdjM-like"/>
</dbReference>
<feature type="transmembrane region" description="Helical" evidence="1">
    <location>
        <begin position="141"/>
        <end position="157"/>
    </location>
</feature>
<organism evidence="2 3">
    <name type="scientific">Alicyclobacillus dauci</name>
    <dbReference type="NCBI Taxonomy" id="1475485"/>
    <lineage>
        <taxon>Bacteria</taxon>
        <taxon>Bacillati</taxon>
        <taxon>Bacillota</taxon>
        <taxon>Bacilli</taxon>
        <taxon>Bacillales</taxon>
        <taxon>Alicyclobacillaceae</taxon>
        <taxon>Alicyclobacillus</taxon>
    </lineage>
</organism>
<feature type="transmembrane region" description="Helical" evidence="1">
    <location>
        <begin position="6"/>
        <end position="24"/>
    </location>
</feature>
<keyword evidence="1" id="KW-1133">Transmembrane helix</keyword>
<dbReference type="RefSeq" id="WP_268044558.1">
    <property type="nucleotide sequence ID" value="NZ_CP104064.1"/>
</dbReference>
<dbReference type="Pfam" id="PF04307">
    <property type="entry name" value="YdjM"/>
    <property type="match status" value="1"/>
</dbReference>
<gene>
    <name evidence="2" type="ORF">NZD86_00610</name>
</gene>
<evidence type="ECO:0000313" key="2">
    <source>
        <dbReference type="EMBL" id="WAH37116.1"/>
    </source>
</evidence>
<keyword evidence="3" id="KW-1185">Reference proteome</keyword>